<name>A0A2S4LB06_9HYPO</name>
<dbReference type="OrthoDB" id="10259622at2759"/>
<dbReference type="PANTHER" id="PTHR11735">
    <property type="entry name" value="TRNA N6-ADENOSINE THREONYLCARBAMOYLTRANSFERASE"/>
    <property type="match status" value="1"/>
</dbReference>
<evidence type="ECO:0000313" key="2">
    <source>
        <dbReference type="EMBL" id="POR39625.1"/>
    </source>
</evidence>
<accession>A0A2S4LB06</accession>
<keyword evidence="3" id="KW-1185">Reference proteome</keyword>
<dbReference type="EMBL" id="PKSG01000024">
    <property type="protein sequence ID" value="POR39625.1"/>
    <property type="molecule type" value="Genomic_DNA"/>
</dbReference>
<dbReference type="AlphaFoldDB" id="A0A2S4LB06"/>
<feature type="non-terminal residue" evidence="2">
    <location>
        <position position="1"/>
    </location>
</feature>
<dbReference type="Proteomes" id="UP000237481">
    <property type="component" value="Unassembled WGS sequence"/>
</dbReference>
<evidence type="ECO:0000259" key="1">
    <source>
        <dbReference type="Pfam" id="PF00814"/>
    </source>
</evidence>
<dbReference type="GO" id="GO:0016740">
    <property type="term" value="F:transferase activity"/>
    <property type="evidence" value="ECO:0007669"/>
    <property type="project" value="UniProtKB-KW"/>
</dbReference>
<dbReference type="InterPro" id="IPR000905">
    <property type="entry name" value="Gcp-like_dom"/>
</dbReference>
<dbReference type="PANTHER" id="PTHR11735:SF6">
    <property type="entry name" value="TRNA N6-ADENOSINE THREONYLCARBAMOYLTRANSFERASE, MITOCHONDRIAL"/>
    <property type="match status" value="1"/>
</dbReference>
<organism evidence="2 3">
    <name type="scientific">Tolypocladium paradoxum</name>
    <dbReference type="NCBI Taxonomy" id="94208"/>
    <lineage>
        <taxon>Eukaryota</taxon>
        <taxon>Fungi</taxon>
        <taxon>Dikarya</taxon>
        <taxon>Ascomycota</taxon>
        <taxon>Pezizomycotina</taxon>
        <taxon>Sordariomycetes</taxon>
        <taxon>Hypocreomycetidae</taxon>
        <taxon>Hypocreales</taxon>
        <taxon>Ophiocordycipitaceae</taxon>
        <taxon>Tolypocladium</taxon>
    </lineage>
</organism>
<comment type="caution">
    <text evidence="2">The sequence shown here is derived from an EMBL/GenBank/DDBJ whole genome shotgun (WGS) entry which is preliminary data.</text>
</comment>
<gene>
    <name evidence="2" type="ORF">TPAR_00189</name>
</gene>
<sequence>PAPATLVVAGGVASNRFLAHVLRSTLAARRCAPLDVVAPPRALCTDNAAMVAWAGLEMYDAGWRTELSVLPIGRWPMDPALGEGILGAEGWVRGDQGRRE</sequence>
<reference evidence="2 3" key="1">
    <citation type="submission" date="2018-01" db="EMBL/GenBank/DDBJ databases">
        <title>Harnessing the power of phylogenomics to disentangle the directionality and signatures of interkingdom host jumping in the parasitic fungal genus Tolypocladium.</title>
        <authorList>
            <person name="Quandt C.A."/>
            <person name="Patterson W."/>
            <person name="Spatafora J.W."/>
        </authorList>
    </citation>
    <scope>NUCLEOTIDE SEQUENCE [LARGE SCALE GENOMIC DNA]</scope>
    <source>
        <strain evidence="2 3">NRBC 100945</strain>
    </source>
</reference>
<proteinExistence type="predicted"/>
<dbReference type="STRING" id="94208.A0A2S4LB06"/>
<dbReference type="GO" id="GO:0005739">
    <property type="term" value="C:mitochondrion"/>
    <property type="evidence" value="ECO:0007669"/>
    <property type="project" value="TreeGrafter"/>
</dbReference>
<evidence type="ECO:0000313" key="3">
    <source>
        <dbReference type="Proteomes" id="UP000237481"/>
    </source>
</evidence>
<feature type="domain" description="Gcp-like" evidence="1">
    <location>
        <begin position="2"/>
        <end position="53"/>
    </location>
</feature>
<protein>
    <submittedName>
        <fullName evidence="2">tRNA N6-adenosine threonylcarbamoyltransferase, mitochondrial</fullName>
    </submittedName>
</protein>
<keyword evidence="2" id="KW-0808">Transferase</keyword>
<dbReference type="GO" id="GO:0072670">
    <property type="term" value="P:mitochondrial tRNA threonylcarbamoyladenosine modification"/>
    <property type="evidence" value="ECO:0007669"/>
    <property type="project" value="TreeGrafter"/>
</dbReference>
<dbReference type="Gene3D" id="3.30.420.40">
    <property type="match status" value="2"/>
</dbReference>
<dbReference type="Pfam" id="PF00814">
    <property type="entry name" value="TsaD"/>
    <property type="match status" value="1"/>
</dbReference>